<evidence type="ECO:0000256" key="10">
    <source>
        <dbReference type="ARBA" id="ARBA00032441"/>
    </source>
</evidence>
<comment type="caution">
    <text evidence="11">The sequence shown here is derived from an EMBL/GenBank/DDBJ whole genome shotgun (WGS) entry which is preliminary data.</text>
</comment>
<evidence type="ECO:0000256" key="4">
    <source>
        <dbReference type="ARBA" id="ARBA00022490"/>
    </source>
</evidence>
<evidence type="ECO:0000313" key="11">
    <source>
        <dbReference type="EMBL" id="MBB5039761.1"/>
    </source>
</evidence>
<keyword evidence="6" id="KW-0479">Metal-binding</keyword>
<dbReference type="GO" id="GO:0002949">
    <property type="term" value="P:tRNA threonylcarbamoyladenosine modification"/>
    <property type="evidence" value="ECO:0007669"/>
    <property type="project" value="InterPro"/>
</dbReference>
<dbReference type="InterPro" id="IPR027417">
    <property type="entry name" value="P-loop_NTPase"/>
</dbReference>
<protein>
    <recommendedName>
        <fullName evidence="3">tRNA threonylcarbamoyladenosine biosynthesis protein TsaE</fullName>
    </recommendedName>
    <alternativeName>
        <fullName evidence="10">t(6)A37 threonylcarbamoyladenosine biosynthesis protein TsaE</fullName>
    </alternativeName>
</protein>
<keyword evidence="4" id="KW-0963">Cytoplasm</keyword>
<evidence type="ECO:0000256" key="9">
    <source>
        <dbReference type="ARBA" id="ARBA00022842"/>
    </source>
</evidence>
<evidence type="ECO:0000256" key="3">
    <source>
        <dbReference type="ARBA" id="ARBA00019010"/>
    </source>
</evidence>
<keyword evidence="8" id="KW-0067">ATP-binding</keyword>
<comment type="subcellular location">
    <subcellularLocation>
        <location evidence="1">Cytoplasm</location>
    </subcellularLocation>
</comment>
<dbReference type="RefSeq" id="WP_246431136.1">
    <property type="nucleotide sequence ID" value="NZ_JACHIF010000010.1"/>
</dbReference>
<reference evidence="11 12" key="1">
    <citation type="submission" date="2020-08" db="EMBL/GenBank/DDBJ databases">
        <title>Genomic Encyclopedia of Type Strains, Phase IV (KMG-IV): sequencing the most valuable type-strain genomes for metagenomic binning, comparative biology and taxonomic classification.</title>
        <authorList>
            <person name="Goeker M."/>
        </authorList>
    </citation>
    <scope>NUCLEOTIDE SEQUENCE [LARGE SCALE GENOMIC DNA]</scope>
    <source>
        <strain evidence="11 12">DSM 12251</strain>
    </source>
</reference>
<dbReference type="NCBIfam" id="TIGR00150">
    <property type="entry name" value="T6A_YjeE"/>
    <property type="match status" value="1"/>
</dbReference>
<keyword evidence="9" id="KW-0460">Magnesium</keyword>
<dbReference type="Pfam" id="PF02367">
    <property type="entry name" value="TsaE"/>
    <property type="match status" value="1"/>
</dbReference>
<dbReference type="PANTHER" id="PTHR33540">
    <property type="entry name" value="TRNA THREONYLCARBAMOYLADENOSINE BIOSYNTHESIS PROTEIN TSAE"/>
    <property type="match status" value="1"/>
</dbReference>
<dbReference type="InterPro" id="IPR003442">
    <property type="entry name" value="T6A_TsaE"/>
</dbReference>
<evidence type="ECO:0000256" key="6">
    <source>
        <dbReference type="ARBA" id="ARBA00022723"/>
    </source>
</evidence>
<name>A0A7W7YP34_9BACT</name>
<evidence type="ECO:0000256" key="2">
    <source>
        <dbReference type="ARBA" id="ARBA00007599"/>
    </source>
</evidence>
<dbReference type="SUPFAM" id="SSF52540">
    <property type="entry name" value="P-loop containing nucleoside triphosphate hydrolases"/>
    <property type="match status" value="1"/>
</dbReference>
<keyword evidence="12" id="KW-1185">Reference proteome</keyword>
<proteinExistence type="inferred from homology"/>
<keyword evidence="7" id="KW-0547">Nucleotide-binding</keyword>
<sequence>MMDSEVTLSTPEATLEWGAELARTLQPGTVIALCGHLGAGKTQATKGIVSGFSSRADVTSPTFTLVHEYLDGRVPIFHFDFYRMDTAQQVLTVGWDDFLDEPGVVIVEWADLFPELLPDHTRWFHFTSLPTGERRVKESDSAPA</sequence>
<dbReference type="PANTHER" id="PTHR33540:SF2">
    <property type="entry name" value="TRNA THREONYLCARBAMOYLADENOSINE BIOSYNTHESIS PROTEIN TSAE"/>
    <property type="match status" value="1"/>
</dbReference>
<dbReference type="GO" id="GO:0005524">
    <property type="term" value="F:ATP binding"/>
    <property type="evidence" value="ECO:0007669"/>
    <property type="project" value="UniProtKB-KW"/>
</dbReference>
<dbReference type="AlphaFoldDB" id="A0A7W7YP34"/>
<evidence type="ECO:0000313" key="12">
    <source>
        <dbReference type="Proteomes" id="UP000534294"/>
    </source>
</evidence>
<dbReference type="GO" id="GO:0046872">
    <property type="term" value="F:metal ion binding"/>
    <property type="evidence" value="ECO:0007669"/>
    <property type="project" value="UniProtKB-KW"/>
</dbReference>
<keyword evidence="5" id="KW-0819">tRNA processing</keyword>
<gene>
    <name evidence="11" type="ORF">HNQ64_004039</name>
</gene>
<evidence type="ECO:0000256" key="7">
    <source>
        <dbReference type="ARBA" id="ARBA00022741"/>
    </source>
</evidence>
<evidence type="ECO:0000256" key="1">
    <source>
        <dbReference type="ARBA" id="ARBA00004496"/>
    </source>
</evidence>
<dbReference type="Proteomes" id="UP000534294">
    <property type="component" value="Unassembled WGS sequence"/>
</dbReference>
<dbReference type="GO" id="GO:0005737">
    <property type="term" value="C:cytoplasm"/>
    <property type="evidence" value="ECO:0007669"/>
    <property type="project" value="UniProtKB-SubCell"/>
</dbReference>
<comment type="similarity">
    <text evidence="2">Belongs to the TsaE family.</text>
</comment>
<accession>A0A7W7YP34</accession>
<evidence type="ECO:0000256" key="8">
    <source>
        <dbReference type="ARBA" id="ARBA00022840"/>
    </source>
</evidence>
<evidence type="ECO:0000256" key="5">
    <source>
        <dbReference type="ARBA" id="ARBA00022694"/>
    </source>
</evidence>
<dbReference type="Gene3D" id="3.40.50.300">
    <property type="entry name" value="P-loop containing nucleotide triphosphate hydrolases"/>
    <property type="match status" value="1"/>
</dbReference>
<dbReference type="EMBL" id="JACHIF010000010">
    <property type="protein sequence ID" value="MBB5039761.1"/>
    <property type="molecule type" value="Genomic_DNA"/>
</dbReference>
<organism evidence="11 12">
    <name type="scientific">Prosthecobacter dejongeii</name>
    <dbReference type="NCBI Taxonomy" id="48465"/>
    <lineage>
        <taxon>Bacteria</taxon>
        <taxon>Pseudomonadati</taxon>
        <taxon>Verrucomicrobiota</taxon>
        <taxon>Verrucomicrobiia</taxon>
        <taxon>Verrucomicrobiales</taxon>
        <taxon>Verrucomicrobiaceae</taxon>
        <taxon>Prosthecobacter</taxon>
    </lineage>
</organism>